<feature type="signal peptide" evidence="1">
    <location>
        <begin position="1"/>
        <end position="35"/>
    </location>
</feature>
<dbReference type="KEGG" id="apac:S7S_13475"/>
<keyword evidence="1" id="KW-0732">Signal</keyword>
<reference evidence="3 4" key="1">
    <citation type="journal article" date="2012" name="J. Bacteriol.">
        <title>Genome sequence of an alkane-degrading bacterium, Alcanivorax pacificus type strain W11-5, isolated from deep sea sediment.</title>
        <authorList>
            <person name="Lai Q."/>
            <person name="Shao Z."/>
        </authorList>
    </citation>
    <scope>NUCLEOTIDE SEQUENCE [LARGE SCALE GENOMIC DNA]</scope>
    <source>
        <strain evidence="3 4">W11-5</strain>
    </source>
</reference>
<dbReference type="PANTHER" id="PTHR19308:SF14">
    <property type="entry name" value="START DOMAIN-CONTAINING PROTEIN"/>
    <property type="match status" value="1"/>
</dbReference>
<protein>
    <recommendedName>
        <fullName evidence="2">START domain-containing protein</fullName>
    </recommendedName>
</protein>
<dbReference type="GO" id="GO:0005737">
    <property type="term" value="C:cytoplasm"/>
    <property type="evidence" value="ECO:0007669"/>
    <property type="project" value="UniProtKB-ARBA"/>
</dbReference>
<dbReference type="InterPro" id="IPR002913">
    <property type="entry name" value="START_lipid-bd_dom"/>
</dbReference>
<dbReference type="STRING" id="391936.S7S_13475"/>
<organism evidence="3 4">
    <name type="scientific">Isoalcanivorax pacificus W11-5</name>
    <dbReference type="NCBI Taxonomy" id="391936"/>
    <lineage>
        <taxon>Bacteria</taxon>
        <taxon>Pseudomonadati</taxon>
        <taxon>Pseudomonadota</taxon>
        <taxon>Gammaproteobacteria</taxon>
        <taxon>Oceanospirillales</taxon>
        <taxon>Alcanivoracaceae</taxon>
        <taxon>Isoalcanivorax</taxon>
    </lineage>
</organism>
<dbReference type="InterPro" id="IPR051213">
    <property type="entry name" value="START_lipid_transfer"/>
</dbReference>
<accession>A0A0B4XS68</accession>
<dbReference type="InterPro" id="IPR023393">
    <property type="entry name" value="START-like_dom_sf"/>
</dbReference>
<evidence type="ECO:0000313" key="4">
    <source>
        <dbReference type="Proteomes" id="UP000006764"/>
    </source>
</evidence>
<evidence type="ECO:0000259" key="2">
    <source>
        <dbReference type="PROSITE" id="PS50848"/>
    </source>
</evidence>
<dbReference type="Proteomes" id="UP000006764">
    <property type="component" value="Chromosome"/>
</dbReference>
<dbReference type="EMBL" id="CP004387">
    <property type="protein sequence ID" value="AJD49107.1"/>
    <property type="molecule type" value="Genomic_DNA"/>
</dbReference>
<evidence type="ECO:0000313" key="3">
    <source>
        <dbReference type="EMBL" id="AJD49107.1"/>
    </source>
</evidence>
<dbReference type="PANTHER" id="PTHR19308">
    <property type="entry name" value="PHOSPHATIDYLCHOLINE TRANSFER PROTEIN"/>
    <property type="match status" value="1"/>
</dbReference>
<dbReference type="InterPro" id="IPR028347">
    <property type="entry name" value="START_dom_prot"/>
</dbReference>
<dbReference type="OrthoDB" id="5734556at2"/>
<dbReference type="Gene3D" id="3.30.530.20">
    <property type="match status" value="1"/>
</dbReference>
<dbReference type="RefSeq" id="WP_008734215.1">
    <property type="nucleotide sequence ID" value="NZ_CP004387.1"/>
</dbReference>
<dbReference type="PROSITE" id="PS50848">
    <property type="entry name" value="START"/>
    <property type="match status" value="1"/>
</dbReference>
<evidence type="ECO:0000256" key="1">
    <source>
        <dbReference type="SAM" id="SignalP"/>
    </source>
</evidence>
<keyword evidence="4" id="KW-1185">Reference proteome</keyword>
<dbReference type="GO" id="GO:0008289">
    <property type="term" value="F:lipid binding"/>
    <property type="evidence" value="ECO:0007669"/>
    <property type="project" value="InterPro"/>
</dbReference>
<gene>
    <name evidence="3" type="ORF">S7S_13475</name>
</gene>
<dbReference type="Pfam" id="PF01852">
    <property type="entry name" value="START"/>
    <property type="match status" value="1"/>
</dbReference>
<dbReference type="AlphaFoldDB" id="A0A0B4XS68"/>
<sequence length="253" mass="29129">MTRHASAQCSFFSLTTIAWIALACCLLLAAPAGHAAGDLEALDDSWRLVSDRNDIQVYMRHRDDTRLKTFRGVTQFKLTDQYALVAVLNDYDAYPRWLHFVDSAEEIGRESDLLRYLRFTTLLPWPLANREAVLRADVREIRSQDEQRVEVLLSNAPDRLPSNEDYIRFPEMQGIFGARDLGNDTVEITYQLVLDPGGYIPAWLANILLRDAPYFTLDRLRRIVKRPEYQGHYYDYIHLKGPGSLPHEADPET</sequence>
<name>A0A0B4XS68_9GAMM</name>
<feature type="chain" id="PRO_5002099092" description="START domain-containing protein" evidence="1">
    <location>
        <begin position="36"/>
        <end position="253"/>
    </location>
</feature>
<dbReference type="PROSITE" id="PS51257">
    <property type="entry name" value="PROKAR_LIPOPROTEIN"/>
    <property type="match status" value="1"/>
</dbReference>
<proteinExistence type="predicted"/>
<feature type="domain" description="START" evidence="2">
    <location>
        <begin position="43"/>
        <end position="229"/>
    </location>
</feature>
<dbReference type="HOGENOM" id="CLU_095975_0_0_6"/>
<dbReference type="CDD" id="cd08876">
    <property type="entry name" value="START_1"/>
    <property type="match status" value="1"/>
</dbReference>
<dbReference type="SUPFAM" id="SSF55961">
    <property type="entry name" value="Bet v1-like"/>
    <property type="match status" value="1"/>
</dbReference>